<comment type="caution">
    <text evidence="2">The sequence shown here is derived from an EMBL/GenBank/DDBJ whole genome shotgun (WGS) entry which is preliminary data.</text>
</comment>
<sequence length="350" mass="38667">MTKIKLNNQLIGQGCQPFIIAEAGINHNGEIENALEMIDVAKAAGADAIKFQTFEASGIVANSSLTYTYKSQGKEVTESVFEMYKRCEFSKTEWIKIKQKCDETKILFLSTPENRSDLDLLLELGIPAIKVGSDDFTNIPLLKDYSTTGLPLIISCGMANLSEIQQTLKAIGSFENYPTILMLTTSEYPTIPMNVNLLKLKTLSKSFPNIPLGYSDHTQGILASSLAVAFGAKVFEKHFTLDKNLPGPDHWFSEDPEGLKNWVDSIRTATTMLGSEEVKPTEKEEKTKILARRSIVALCDIKQGESFDQNNIGLRRPGNGLSAIMIEEIFGKKSAKRISKGDLLKIGDFV</sequence>
<evidence type="ECO:0000259" key="1">
    <source>
        <dbReference type="PROSITE" id="PS50844"/>
    </source>
</evidence>
<evidence type="ECO:0000313" key="3">
    <source>
        <dbReference type="Proteomes" id="UP000529843"/>
    </source>
</evidence>
<dbReference type="SMART" id="SM00858">
    <property type="entry name" value="SAF"/>
    <property type="match status" value="1"/>
</dbReference>
<dbReference type="InterPro" id="IPR036732">
    <property type="entry name" value="AFP_Neu5c_C_sf"/>
</dbReference>
<dbReference type="CDD" id="cd11615">
    <property type="entry name" value="SAF_NeuB_like"/>
    <property type="match status" value="1"/>
</dbReference>
<proteinExistence type="predicted"/>
<dbReference type="InterPro" id="IPR057736">
    <property type="entry name" value="SAF_PseI/NeuA/NeuB"/>
</dbReference>
<dbReference type="InterPro" id="IPR013785">
    <property type="entry name" value="Aldolase_TIM"/>
</dbReference>
<name>A0A7K4NM43_9ARCH</name>
<organism evidence="2 3">
    <name type="scientific">Marine Group I thaumarchaeote</name>
    <dbReference type="NCBI Taxonomy" id="2511932"/>
    <lineage>
        <taxon>Archaea</taxon>
        <taxon>Nitrososphaerota</taxon>
        <taxon>Marine Group I</taxon>
    </lineage>
</organism>
<dbReference type="InterPro" id="IPR006190">
    <property type="entry name" value="SAF_AFP_Neu5Ac"/>
</dbReference>
<dbReference type="PANTHER" id="PTHR42966">
    <property type="entry name" value="N-ACETYLNEURAMINATE SYNTHASE"/>
    <property type="match status" value="1"/>
</dbReference>
<gene>
    <name evidence="2" type="ORF">HX804_03655</name>
</gene>
<evidence type="ECO:0000313" key="2">
    <source>
        <dbReference type="EMBL" id="NWK02384.1"/>
    </source>
</evidence>
<dbReference type="AlphaFoldDB" id="A0A7K4NM43"/>
<dbReference type="Proteomes" id="UP000529843">
    <property type="component" value="Unassembled WGS sequence"/>
</dbReference>
<dbReference type="InterPro" id="IPR013974">
    <property type="entry name" value="SAF"/>
</dbReference>
<dbReference type="PROSITE" id="PS50844">
    <property type="entry name" value="AFP_LIKE"/>
    <property type="match status" value="1"/>
</dbReference>
<feature type="domain" description="AFP-like" evidence="1">
    <location>
        <begin position="294"/>
        <end position="350"/>
    </location>
</feature>
<dbReference type="Pfam" id="PF03102">
    <property type="entry name" value="NeuB"/>
    <property type="match status" value="1"/>
</dbReference>
<dbReference type="SUPFAM" id="SSF51569">
    <property type="entry name" value="Aldolase"/>
    <property type="match status" value="1"/>
</dbReference>
<dbReference type="InterPro" id="IPR013132">
    <property type="entry name" value="PseI/NeuA/B-like_N"/>
</dbReference>
<dbReference type="EMBL" id="JACAST010000028">
    <property type="protein sequence ID" value="NWK02384.1"/>
    <property type="molecule type" value="Genomic_DNA"/>
</dbReference>
<dbReference type="Gene3D" id="3.20.20.70">
    <property type="entry name" value="Aldolase class I"/>
    <property type="match status" value="1"/>
</dbReference>
<dbReference type="GO" id="GO:0047444">
    <property type="term" value="F:N-acylneuraminate-9-phosphate synthase activity"/>
    <property type="evidence" value="ECO:0007669"/>
    <property type="project" value="TreeGrafter"/>
</dbReference>
<dbReference type="Gene3D" id="3.90.1210.10">
    <property type="entry name" value="Antifreeze-like/N-acetylneuraminic acid synthase C-terminal domain"/>
    <property type="match status" value="1"/>
</dbReference>
<dbReference type="Pfam" id="PF08666">
    <property type="entry name" value="SAF"/>
    <property type="match status" value="1"/>
</dbReference>
<protein>
    <submittedName>
        <fullName evidence="2">N-acetylneuraminate synthase family protein</fullName>
    </submittedName>
</protein>
<dbReference type="SUPFAM" id="SSF51269">
    <property type="entry name" value="AFP III-like domain"/>
    <property type="match status" value="1"/>
</dbReference>
<accession>A0A7K4NM43</accession>
<dbReference type="PANTHER" id="PTHR42966:SF1">
    <property type="entry name" value="SIALIC ACID SYNTHASE"/>
    <property type="match status" value="1"/>
</dbReference>
<dbReference type="GO" id="GO:0016051">
    <property type="term" value="P:carbohydrate biosynthetic process"/>
    <property type="evidence" value="ECO:0007669"/>
    <property type="project" value="InterPro"/>
</dbReference>
<reference evidence="2 3" key="1">
    <citation type="journal article" date="2019" name="Environ. Microbiol.">
        <title>Genomics insights into ecotype formation of ammonia-oxidizing archaea in the deep ocean.</title>
        <authorList>
            <person name="Wang Y."/>
            <person name="Huang J.M."/>
            <person name="Cui G.J."/>
            <person name="Nunoura T."/>
            <person name="Takaki Y."/>
            <person name="Li W.L."/>
            <person name="Li J."/>
            <person name="Gao Z.M."/>
            <person name="Takai K."/>
            <person name="Zhang A.Q."/>
            <person name="Stepanauskas R."/>
        </authorList>
    </citation>
    <scope>NUCLEOTIDE SEQUENCE [LARGE SCALE GENOMIC DNA]</scope>
    <source>
        <strain evidence="2 3">N8</strain>
    </source>
</reference>
<dbReference type="InterPro" id="IPR051690">
    <property type="entry name" value="PseI-like"/>
</dbReference>